<proteinExistence type="predicted"/>
<protein>
    <submittedName>
        <fullName evidence="1">Uncharacterized protein</fullName>
    </submittedName>
</protein>
<gene>
    <name evidence="1" type="ORF">AD928_01210</name>
</gene>
<accession>A0A149QXK7</accession>
<sequence>MKPLINRSFPVMIRSKRKCAAEFQKRFLKAFDIQVKDIILFPQYISIFITLSDKNTVCFVLLQLFLLERDSLLKAVLTAFGS</sequence>
<evidence type="ECO:0000313" key="2">
    <source>
        <dbReference type="Proteomes" id="UP000075473"/>
    </source>
</evidence>
<organism evidence="1 2">
    <name type="scientific">Acetobacter cerevisiae</name>
    <dbReference type="NCBI Taxonomy" id="178900"/>
    <lineage>
        <taxon>Bacteria</taxon>
        <taxon>Pseudomonadati</taxon>
        <taxon>Pseudomonadota</taxon>
        <taxon>Alphaproteobacteria</taxon>
        <taxon>Acetobacterales</taxon>
        <taxon>Acetobacteraceae</taxon>
        <taxon>Acetobacter</taxon>
    </lineage>
</organism>
<comment type="caution">
    <text evidence="1">The sequence shown here is derived from an EMBL/GenBank/DDBJ whole genome shotgun (WGS) entry which is preliminary data.</text>
</comment>
<name>A0A149QXK7_9PROT</name>
<dbReference type="Proteomes" id="UP000075473">
    <property type="component" value="Unassembled WGS sequence"/>
</dbReference>
<evidence type="ECO:0000313" key="1">
    <source>
        <dbReference type="EMBL" id="KXV02053.1"/>
    </source>
</evidence>
<dbReference type="EMBL" id="LHZA01000084">
    <property type="protein sequence ID" value="KXV02053.1"/>
    <property type="molecule type" value="Genomic_DNA"/>
</dbReference>
<reference evidence="1 2" key="1">
    <citation type="submission" date="2015-06" db="EMBL/GenBank/DDBJ databases">
        <title>Improved classification and identification of acetic acid bacteria using matrix-assisted laser desorption/ionization time-of-flight mass spectrometry; Gluconobacter nephelii and Gluconobacter uchimurae are later heterotypic synonyms of Gluconobacter japonicus and Gluconobacter oxydans, respectively.</title>
        <authorList>
            <person name="Li L."/>
            <person name="Cleenwerck I."/>
            <person name="De Vuyst L."/>
            <person name="Vandamme P."/>
        </authorList>
    </citation>
    <scope>NUCLEOTIDE SEQUENCE [LARGE SCALE GENOMIC DNA]</scope>
    <source>
        <strain evidence="1 2">LMG 1625</strain>
    </source>
</reference>
<dbReference type="AlphaFoldDB" id="A0A149QXK7"/>